<accession>A0A915K8V4</accession>
<dbReference type="WBParaSite" id="nRc.2.0.1.t35168-RA">
    <property type="protein sequence ID" value="nRc.2.0.1.t35168-RA"/>
    <property type="gene ID" value="nRc.2.0.1.g35168"/>
</dbReference>
<evidence type="ECO:0000313" key="2">
    <source>
        <dbReference type="WBParaSite" id="nRc.2.0.1.t35168-RA"/>
    </source>
</evidence>
<evidence type="ECO:0000313" key="1">
    <source>
        <dbReference type="Proteomes" id="UP000887565"/>
    </source>
</evidence>
<dbReference type="Proteomes" id="UP000887565">
    <property type="component" value="Unplaced"/>
</dbReference>
<sequence length="63" mass="7014">MMAIHIHATNASLALYQYSRSNFRANYHEQQPPVSPHVARLILQCVAGPRAEELSIVDAVQKA</sequence>
<reference evidence="2" key="1">
    <citation type="submission" date="2022-11" db="UniProtKB">
        <authorList>
            <consortium name="WormBaseParasite"/>
        </authorList>
    </citation>
    <scope>IDENTIFICATION</scope>
</reference>
<protein>
    <submittedName>
        <fullName evidence="2">Uncharacterized protein</fullName>
    </submittedName>
</protein>
<keyword evidence="1" id="KW-1185">Reference proteome</keyword>
<name>A0A915K8V4_ROMCU</name>
<dbReference type="AlphaFoldDB" id="A0A915K8V4"/>
<organism evidence="1 2">
    <name type="scientific">Romanomermis culicivorax</name>
    <name type="common">Nematode worm</name>
    <dbReference type="NCBI Taxonomy" id="13658"/>
    <lineage>
        <taxon>Eukaryota</taxon>
        <taxon>Metazoa</taxon>
        <taxon>Ecdysozoa</taxon>
        <taxon>Nematoda</taxon>
        <taxon>Enoplea</taxon>
        <taxon>Dorylaimia</taxon>
        <taxon>Mermithida</taxon>
        <taxon>Mermithoidea</taxon>
        <taxon>Mermithidae</taxon>
        <taxon>Romanomermis</taxon>
    </lineage>
</organism>
<proteinExistence type="predicted"/>